<dbReference type="Pfam" id="PF23393">
    <property type="entry name" value="Beta-prop_WDR90_POC16_2nd"/>
    <property type="match status" value="1"/>
</dbReference>
<dbReference type="FunFam" id="2.130.10.10:FF:003525">
    <property type="entry name" value="WD repeat domain 90"/>
    <property type="match status" value="1"/>
</dbReference>
<dbReference type="InterPro" id="IPR015943">
    <property type="entry name" value="WD40/YVTN_repeat-like_dom_sf"/>
</dbReference>
<dbReference type="PANTHER" id="PTHR44314">
    <property type="entry name" value="CILIA- AND FLAGELLA-ASSOCIATED PROTEIN 70"/>
    <property type="match status" value="1"/>
</dbReference>
<dbReference type="InterPro" id="IPR052628">
    <property type="entry name" value="CFAP70"/>
</dbReference>
<dbReference type="SUPFAM" id="SSF48452">
    <property type="entry name" value="TPR-like"/>
    <property type="match status" value="1"/>
</dbReference>
<dbReference type="InterPro" id="IPR036322">
    <property type="entry name" value="WD40_repeat_dom_sf"/>
</dbReference>
<evidence type="ECO:0000256" key="5">
    <source>
        <dbReference type="PROSITE-ProRule" id="PRU00339"/>
    </source>
</evidence>
<name>A0A226MXZ6_CALSU</name>
<feature type="repeat" description="TPR" evidence="5">
    <location>
        <begin position="561"/>
        <end position="594"/>
    </location>
</feature>
<dbReference type="Pfam" id="PF13181">
    <property type="entry name" value="TPR_8"/>
    <property type="match status" value="1"/>
</dbReference>
<dbReference type="Gene3D" id="2.130.10.10">
    <property type="entry name" value="YVTN repeat-like/Quinoprotein amine dehydrogenase"/>
    <property type="match status" value="9"/>
</dbReference>
<evidence type="ECO:0000256" key="3">
    <source>
        <dbReference type="ARBA" id="ARBA00022803"/>
    </source>
</evidence>
<dbReference type="PROSITE" id="PS50082">
    <property type="entry name" value="WD_REPEATS_2"/>
    <property type="match status" value="3"/>
</dbReference>
<dbReference type="GO" id="GO:0031514">
    <property type="term" value="C:motile cilium"/>
    <property type="evidence" value="ECO:0007669"/>
    <property type="project" value="TreeGrafter"/>
</dbReference>
<dbReference type="InterPro" id="IPR001680">
    <property type="entry name" value="WD40_rpt"/>
</dbReference>
<protein>
    <recommendedName>
        <fullName evidence="7">C2 domain-containing protein</fullName>
    </recommendedName>
</protein>
<feature type="compositionally biased region" description="Polar residues" evidence="6">
    <location>
        <begin position="679"/>
        <end position="690"/>
    </location>
</feature>
<dbReference type="InterPro" id="IPR007714">
    <property type="entry name" value="CFA20_dom"/>
</dbReference>
<feature type="compositionally biased region" description="Basic and acidic residues" evidence="6">
    <location>
        <begin position="371"/>
        <end position="387"/>
    </location>
</feature>
<keyword evidence="9" id="KW-1185">Reference proteome</keyword>
<dbReference type="InterPro" id="IPR019775">
    <property type="entry name" value="WD40_repeat_CS"/>
</dbReference>
<feature type="compositionally biased region" description="Low complexity" evidence="6">
    <location>
        <begin position="727"/>
        <end position="739"/>
    </location>
</feature>
<dbReference type="EMBL" id="MCFN01000356">
    <property type="protein sequence ID" value="OXB60078.1"/>
    <property type="molecule type" value="Genomic_DNA"/>
</dbReference>
<feature type="repeat" description="WD" evidence="4">
    <location>
        <begin position="2161"/>
        <end position="2202"/>
    </location>
</feature>
<evidence type="ECO:0000313" key="9">
    <source>
        <dbReference type="Proteomes" id="UP000198323"/>
    </source>
</evidence>
<evidence type="ECO:0000256" key="4">
    <source>
        <dbReference type="PROSITE-ProRule" id="PRU00221"/>
    </source>
</evidence>
<dbReference type="InterPro" id="IPR000008">
    <property type="entry name" value="C2_dom"/>
</dbReference>
<accession>A0A226MXZ6</accession>
<dbReference type="InterPro" id="IPR055441">
    <property type="entry name" value="Beta-prop_WDR90_POC16_2nd"/>
</dbReference>
<proteinExistence type="predicted"/>
<evidence type="ECO:0000256" key="6">
    <source>
        <dbReference type="SAM" id="MobiDB-lite"/>
    </source>
</evidence>
<keyword evidence="1 4" id="KW-0853">WD repeat</keyword>
<reference evidence="8 9" key="1">
    <citation type="submission" date="2016-07" db="EMBL/GenBank/DDBJ databases">
        <title>Disparate Historic Effective Population Sizes Predicted by Modern Levels of Genome Diversity for the Scaled Quail (Callipepla squamata) and the Northern Bobwhite (Colinus virginianus): Inferences from First and Second Generation Draft Genome Assemblies for Sympatric New World Quail.</title>
        <authorList>
            <person name="Oldeschulte D.L."/>
            <person name="Halley Y.A."/>
            <person name="Bhattarai E.K."/>
            <person name="Brashear W.A."/>
            <person name="Hill J."/>
            <person name="Metz R.P."/>
            <person name="Johnson C.D."/>
            <person name="Rollins D."/>
            <person name="Peterson M.J."/>
            <person name="Bickhart D.M."/>
            <person name="Decker J.E."/>
            <person name="Seabury C.M."/>
        </authorList>
    </citation>
    <scope>NUCLEOTIDE SEQUENCE [LARGE SCALE GENOMIC DNA]</scope>
    <source>
        <strain evidence="8 9">Texas</strain>
        <tissue evidence="8">Leg muscle</tissue>
    </source>
</reference>
<evidence type="ECO:0000259" key="7">
    <source>
        <dbReference type="PROSITE" id="PS50004"/>
    </source>
</evidence>
<dbReference type="InterPro" id="IPR055440">
    <property type="entry name" value="Beta-prop_WDR90_4th"/>
</dbReference>
<feature type="repeat" description="WD" evidence="4">
    <location>
        <begin position="1351"/>
        <end position="1394"/>
    </location>
</feature>
<dbReference type="Proteomes" id="UP000198323">
    <property type="component" value="Unassembled WGS sequence"/>
</dbReference>
<dbReference type="SMART" id="SM00028">
    <property type="entry name" value="TPR"/>
    <property type="match status" value="8"/>
</dbReference>
<dbReference type="SUPFAM" id="SSF50978">
    <property type="entry name" value="WD40 repeat-like"/>
    <property type="match status" value="2"/>
</dbReference>
<sequence>MEVPSGPPDRKESCPRDMSAPSESQPSLRNMVQITVVKAQDLKSIRSDTSVTLVRVEYNGAILGDSSKTDVLPNGTANYNFTASFEFDGPNCWVDIAQKPALLTVIEVLQKEKKQKEEKTVPLGQAVLDLLPLLQGQCSFTVMAPLYAVSSSPSESLHPEAKKEVPLLFMNGVLKLGGEKEPLPRPKKWPLANIVAPGALNIPNSFILGGPYEDEDGELNKTKDREFRIQAESKKRIVWDTERRCYLDPAAVLILKKRITECQYWPVEVCRMPAASPSKGKTSKADKGDEDRQIFFHGVTYVNMMPLLCPGVKRIRGAFRVFAYQDSEVLEKTKRRQSVLRDLRPQISLIREGSGTLGTSSSLSRAVPSKVQKEDKEKMTREQEFNRRASNAPKIQLSDVAEEAASVTSLSLDGKQYVEAGTFLVMEIKLDKALVPKRSQEELTKRVKEMIPPRPPLPPRTEGAKKYAVVKIVREKYLKTTAFETQEQFQAFLSELYVYLVDQMHVALNQLLYEEAAAPAPRICLTDEQLWLFAREAEVNKDYKLASLYHQQRIAQDQHNIQYWLDYGAFCLLLEDALKAQECFREALSQDPHHVQSLLLCGIVAVTLQHYEEAEVFFEDACCLEPSHVVAWTLSGLFYELQNNHIQAEMAFREAKKKLQAQWARERSISGGEGGKKQISATSVRSSSLGPEQLLPEGVPNGSANRLPGAEEEPALASVAPEEESPASETASKEPSPASGHSDPPCTIFMKAVDFLMKVNAIQFVRMALAHELLSQQGGPSSAYYLALARTCLLKEEVSKCEECLCEAIRIDFLNPDVWAQKGHLCYLRRELQEAKECYERTVSFVEDAADMHFVYLHLGSIYLEDKEYDKAKQIYLQACESSASCLTWLGVGIACYRLEEMAEAEDALSEANALNNNNAEVWAYLALVCLQGGRQLEAEQCYKYATKDKTLKGTVYRIRGSIPASNYLQLPRTGSQSLGLCGRYLYLLFRPLPRKYFVVHLDVATEENLVVRVSFSNLFKEFKSTATWLQFPFVCGAARGLLHGSTATASRRGLVGAAPADTRWTCLVLDLHYVLSLYLSRRYSHLKSIKLCSNLLVKNICTSDLLFEPGVTLSESRRASPACIGAAPMPRDMAFPVPKGEKWHDHYDYIRFPPDGSRLPYDSIQRSCSSPAAGDHRDHSEELLCQLPQPVTLTKAIRDRLSLVQQITSPRAWVLAGLSHAQGFALSQVPHRLPAAAGSIPEVHLAAPGDQEAEDGMLRVVRDSGQSRTVSDGGIHVYAHRRSKRAAHGTLAGSEESFLPDPILKLRKVIGFGGCSTKWALWTQNNSAVVYPCHAVIVTLQIQTGEQRFFTGHTDKVSALAFNGSSTLLASAQGGPRGVLRLWDFPKGSCLAVFQTHVRTLVSLSFSYSGTILCGVGKDKHGKTMVVVWNTAQVCRGGEVLVLAKAHTDVDIQTLKIAFFDDTSFVCSRSGHVLEVDYKNVCVRGARRLLPAQLQDGAGPGIAINSISISSTLCATGSVDGYLRLWPLDFSAVVLEAEHEAPVSSVCISPDGHKVLCTTAAGNLGYLDIQSRGYSTLMRSHEDSILAFSVEGVWKQMATVSQDNTIRVWDLVSMQQLYDFTAADEMPCAVSFHPTQRILACGFDSGVVRTFSLTASDLLAEHKQHRTRIAGLTFSPDGNFMFSSCLQGTLALYGCVAQKSHVLRVLGNVVARDAGSGADALVLSGDSRLLAFVGPSKYVVTVMEACSLDEMSPVHKLSCSSLALSKDARYLLTAGDKVIKVWDYRMRFDVNFQVYIGHSEPVRQVAFTPDQQHVISVGDAIFLWDFLALPAEGSPSALARSPKSPLLPAAGTFSESDREEEACLPGRVVANEGRDTSVLVAEPAKSKELIIVRPKVRLESCRPPAPSANEPRKETKSPKSQCCVRPDSYRHFTPRFKASVLPQSFLSPPAGSEVLKLKTVIGYNGNGRGNMVWDPDTGFFAYTCGCVIVVEDLHSGSQNHWFGHVEEISTLAVSHDAQALASASGKRDGDSHCQICVWNTQDGVCTASLFHHKTQVQAMAFSRDDRFLATIGVLVWRCSRLVSGSNTKRIRLWAVGAMQELRLKGPEARPNSVLLEHEITLDGTIVSMAFDDSLEMGIVGTTAGTLWYINWMESTSIRLISGHKSKVTEMSFSPDETLCATCGEDGSVRVWSLGRMELVVQFQVLNQSCQCLAWKPHPNVAWEAESQHVVAGYSDGTIRVFSISRTEMELKMHPHATALTAIAYSTDGEMILSGCSDGLVAVSSPRTGMTIRILSDHKGSPISVLQCIRKQYHDFGVEGGELWLATSLDRRVSVWASDWLKDKCELLDWLSFPAPASPKGLDSLPPSLAAFCPWEHGTLVYVGFGMQKEALFYSLRKKQVVEKIALPYFATSLSLSPAAHFMAVGFSERLFRLQRCPAAPPQDYGGHDDAVQLCRFAPGGRRLLTASHGAVLLWELLAA</sequence>
<dbReference type="Gene3D" id="1.25.40.10">
    <property type="entry name" value="Tetratricopeptide repeat domain"/>
    <property type="match status" value="2"/>
</dbReference>
<feature type="repeat" description="WD" evidence="4">
    <location>
        <begin position="1579"/>
        <end position="1620"/>
    </location>
</feature>
<dbReference type="InterPro" id="IPR019734">
    <property type="entry name" value="TPR_rpt"/>
</dbReference>
<organism evidence="8 9">
    <name type="scientific">Callipepla squamata</name>
    <name type="common">Scaled quail</name>
    <dbReference type="NCBI Taxonomy" id="9009"/>
    <lineage>
        <taxon>Eukaryota</taxon>
        <taxon>Metazoa</taxon>
        <taxon>Chordata</taxon>
        <taxon>Craniata</taxon>
        <taxon>Vertebrata</taxon>
        <taxon>Euteleostomi</taxon>
        <taxon>Archelosauria</taxon>
        <taxon>Archosauria</taxon>
        <taxon>Dinosauria</taxon>
        <taxon>Saurischia</taxon>
        <taxon>Theropoda</taxon>
        <taxon>Coelurosauria</taxon>
        <taxon>Aves</taxon>
        <taxon>Neognathae</taxon>
        <taxon>Galloanserae</taxon>
        <taxon>Galliformes</taxon>
        <taxon>Odontophoridae</taxon>
        <taxon>Callipepla</taxon>
    </lineage>
</organism>
<gene>
    <name evidence="8" type="ORF">ASZ78_000981</name>
</gene>
<dbReference type="PANTHER" id="PTHR44314:SF1">
    <property type="entry name" value="CILIA- AND FLAGELLA-ASSOCIATED PROTEIN 70"/>
    <property type="match status" value="1"/>
</dbReference>
<dbReference type="SUPFAM" id="SSF51004">
    <property type="entry name" value="C-terminal (heme d1) domain of cytochrome cd1-nitrite reductase"/>
    <property type="match status" value="1"/>
</dbReference>
<feature type="region of interest" description="Disordered" evidence="6">
    <location>
        <begin position="1"/>
        <end position="29"/>
    </location>
</feature>
<dbReference type="PROSITE" id="PS50005">
    <property type="entry name" value="TPR"/>
    <property type="match status" value="1"/>
</dbReference>
<feature type="compositionally biased region" description="Low complexity" evidence="6">
    <location>
        <begin position="354"/>
        <end position="364"/>
    </location>
</feature>
<keyword evidence="3 5" id="KW-0802">TPR repeat</keyword>
<dbReference type="PROSITE" id="PS50294">
    <property type="entry name" value="WD_REPEATS_REGION"/>
    <property type="match status" value="2"/>
</dbReference>
<dbReference type="SMART" id="SM00320">
    <property type="entry name" value="WD40"/>
    <property type="match status" value="16"/>
</dbReference>
<comment type="caution">
    <text evidence="8">The sequence shown here is derived from an EMBL/GenBank/DDBJ whole genome shotgun (WGS) entry which is preliminary data.</text>
</comment>
<dbReference type="FunFam" id="2.130.10.10:FF:001066">
    <property type="entry name" value="WD repeat domain 90"/>
    <property type="match status" value="1"/>
</dbReference>
<dbReference type="Pfam" id="PF00400">
    <property type="entry name" value="WD40"/>
    <property type="match status" value="4"/>
</dbReference>
<evidence type="ECO:0000256" key="1">
    <source>
        <dbReference type="ARBA" id="ARBA00022574"/>
    </source>
</evidence>
<dbReference type="OrthoDB" id="6252103at2759"/>
<dbReference type="GO" id="GO:0070062">
    <property type="term" value="C:extracellular exosome"/>
    <property type="evidence" value="ECO:0007669"/>
    <property type="project" value="TreeGrafter"/>
</dbReference>
<feature type="domain" description="C2" evidence="7">
    <location>
        <begin position="13"/>
        <end position="143"/>
    </location>
</feature>
<dbReference type="PROSITE" id="PS00678">
    <property type="entry name" value="WD_REPEATS_1"/>
    <property type="match status" value="1"/>
</dbReference>
<dbReference type="InterPro" id="IPR011048">
    <property type="entry name" value="Haem_d1_sf"/>
</dbReference>
<feature type="region of interest" description="Disordered" evidence="6">
    <location>
        <begin position="666"/>
        <end position="743"/>
    </location>
</feature>
<evidence type="ECO:0000313" key="8">
    <source>
        <dbReference type="EMBL" id="OXB60078.1"/>
    </source>
</evidence>
<feature type="region of interest" description="Disordered" evidence="6">
    <location>
        <begin position="1902"/>
        <end position="1921"/>
    </location>
</feature>
<dbReference type="PROSITE" id="PS50004">
    <property type="entry name" value="C2"/>
    <property type="match status" value="1"/>
</dbReference>
<dbReference type="Pfam" id="PF05018">
    <property type="entry name" value="CFA20_dom"/>
    <property type="match status" value="1"/>
</dbReference>
<dbReference type="GO" id="GO:0003341">
    <property type="term" value="P:cilium movement"/>
    <property type="evidence" value="ECO:0007669"/>
    <property type="project" value="TreeGrafter"/>
</dbReference>
<dbReference type="GO" id="GO:0060271">
    <property type="term" value="P:cilium assembly"/>
    <property type="evidence" value="ECO:0007669"/>
    <property type="project" value="TreeGrafter"/>
</dbReference>
<keyword evidence="2" id="KW-0677">Repeat</keyword>
<dbReference type="STRING" id="9009.A0A226MXZ6"/>
<dbReference type="InterPro" id="IPR011990">
    <property type="entry name" value="TPR-like_helical_dom_sf"/>
</dbReference>
<evidence type="ECO:0000256" key="2">
    <source>
        <dbReference type="ARBA" id="ARBA00022737"/>
    </source>
</evidence>
<dbReference type="Pfam" id="PF23342">
    <property type="entry name" value="WDR90_beta-prop_4th"/>
    <property type="match status" value="1"/>
</dbReference>
<feature type="region of interest" description="Disordered" evidence="6">
    <location>
        <begin position="354"/>
        <end position="391"/>
    </location>
</feature>